<dbReference type="PRINTS" id="PR01713">
    <property type="entry name" value="NUCEPIMERASE"/>
</dbReference>
<proteinExistence type="predicted"/>
<evidence type="ECO:0000259" key="2">
    <source>
        <dbReference type="Pfam" id="PF01370"/>
    </source>
</evidence>
<protein>
    <submittedName>
        <fullName evidence="3">Protein CapI</fullName>
    </submittedName>
</protein>
<evidence type="ECO:0000313" key="4">
    <source>
        <dbReference type="Proteomes" id="UP000026922"/>
    </source>
</evidence>
<keyword evidence="1" id="KW-0520">NAD</keyword>
<dbReference type="SUPFAM" id="SSF51735">
    <property type="entry name" value="NAD(P)-binding Rossmann-fold domains"/>
    <property type="match status" value="1"/>
</dbReference>
<dbReference type="Proteomes" id="UP000026922">
    <property type="component" value="Unassembled WGS sequence"/>
</dbReference>
<gene>
    <name evidence="3" type="ORF">K737_301011</name>
</gene>
<sequence>MQQFFITGVAGFIGFHTTLALLKQKKDSIVVGIDNMNAYYDVELKKKRLEHLTNYPNFMFYQYDIACQEDMKHLNARHPDVTHVLHLAAQAGVRHGLTHPMDYAKTNLFGFVNMIETCRNWKKLEHFVYASSSSVYGGNTQYPFSVQDSVRHPLSLYAATKQSNELIAYAYHHAFQLSCTALRFFTVYGPWGRPDMAIFLFTKALFEDEPLTLFNEGNMWRSFTFIDDIVDSVTRLLTSPLPSCPFYQLFNLGSSNIHSIKEVLEILERLTQKKARVQQEPAHIMDVPKTHAGLDNQDLVFSSKVSLTEGLERFVTWYKQFYLGA</sequence>
<organism evidence="3 4">
    <name type="scientific">Holospora undulata HU1</name>
    <dbReference type="NCBI Taxonomy" id="1321371"/>
    <lineage>
        <taxon>Bacteria</taxon>
        <taxon>Pseudomonadati</taxon>
        <taxon>Pseudomonadota</taxon>
        <taxon>Alphaproteobacteria</taxon>
        <taxon>Holosporales</taxon>
        <taxon>Holosporaceae</taxon>
        <taxon>Holospora</taxon>
    </lineage>
</organism>
<keyword evidence="4" id="KW-1185">Reference proteome</keyword>
<dbReference type="Pfam" id="PF01370">
    <property type="entry name" value="Epimerase"/>
    <property type="match status" value="1"/>
</dbReference>
<accession>A0A061JI02</accession>
<dbReference type="Gene3D" id="3.40.50.720">
    <property type="entry name" value="NAD(P)-binding Rossmann-like Domain"/>
    <property type="match status" value="1"/>
</dbReference>
<dbReference type="InterPro" id="IPR036291">
    <property type="entry name" value="NAD(P)-bd_dom_sf"/>
</dbReference>
<dbReference type="RefSeq" id="WP_006300257.1">
    <property type="nucleotide sequence ID" value="NZ_ARPM03000172.1"/>
</dbReference>
<evidence type="ECO:0000313" key="3">
    <source>
        <dbReference type="EMBL" id="ETZ04594.1"/>
    </source>
</evidence>
<dbReference type="EMBL" id="ARPM03000172">
    <property type="protein sequence ID" value="ETZ04594.1"/>
    <property type="molecule type" value="Genomic_DNA"/>
</dbReference>
<dbReference type="PANTHER" id="PTHR43574">
    <property type="entry name" value="EPIMERASE-RELATED"/>
    <property type="match status" value="1"/>
</dbReference>
<feature type="domain" description="NAD-dependent epimerase/dehydratase" evidence="2">
    <location>
        <begin position="5"/>
        <end position="240"/>
    </location>
</feature>
<dbReference type="InterPro" id="IPR001509">
    <property type="entry name" value="Epimerase_deHydtase"/>
</dbReference>
<evidence type="ECO:0000256" key="1">
    <source>
        <dbReference type="ARBA" id="ARBA00023027"/>
    </source>
</evidence>
<reference evidence="3 4" key="1">
    <citation type="journal article" date="2013" name="Genome Announc.">
        <title>Draft Genome Sequence of Holospora undulata Strain HU1, a Micronucleus-Specific Symbiont of the Ciliate Paramecium caudatum.</title>
        <authorList>
            <person name="Dohra H."/>
            <person name="Suzuki H."/>
            <person name="Suzuki T."/>
            <person name="Tanaka K."/>
            <person name="Fujishima M."/>
        </authorList>
    </citation>
    <scope>NUCLEOTIDE SEQUENCE [LARGE SCALE GENOMIC DNA]</scope>
    <source>
        <strain evidence="3 4">HU1</strain>
    </source>
</reference>
<comment type="caution">
    <text evidence="3">The sequence shown here is derived from an EMBL/GenBank/DDBJ whole genome shotgun (WGS) entry which is preliminary data.</text>
</comment>
<dbReference type="AlphaFoldDB" id="A0A061JI02"/>
<name>A0A061JI02_9PROT</name>